<dbReference type="InterPro" id="IPR006464">
    <property type="entry name" value="AcTrfase_RimI/Ard1"/>
</dbReference>
<dbReference type="SUPFAM" id="SSF55729">
    <property type="entry name" value="Acyl-CoA N-acyltransferases (Nat)"/>
    <property type="match status" value="1"/>
</dbReference>
<dbReference type="EMBL" id="JADINH010000133">
    <property type="protein sequence ID" value="MBO8415991.1"/>
    <property type="molecule type" value="Genomic_DNA"/>
</dbReference>
<dbReference type="CDD" id="cd04301">
    <property type="entry name" value="NAT_SF"/>
    <property type="match status" value="1"/>
</dbReference>
<name>A0A9D9DA67_9GAMM</name>
<dbReference type="GO" id="GO:0008080">
    <property type="term" value="F:N-acetyltransferase activity"/>
    <property type="evidence" value="ECO:0007669"/>
    <property type="project" value="InterPro"/>
</dbReference>
<keyword evidence="6" id="KW-0689">Ribosomal protein</keyword>
<dbReference type="PANTHER" id="PTHR43420">
    <property type="entry name" value="ACETYLTRANSFERASE"/>
    <property type="match status" value="1"/>
</dbReference>
<dbReference type="PANTHER" id="PTHR43420:SF44">
    <property type="entry name" value="ACETYLTRANSFERASE YPEA"/>
    <property type="match status" value="1"/>
</dbReference>
<dbReference type="InterPro" id="IPR000182">
    <property type="entry name" value="GNAT_dom"/>
</dbReference>
<evidence type="ECO:0000256" key="3">
    <source>
        <dbReference type="ARBA" id="ARBA00022679"/>
    </source>
</evidence>
<keyword evidence="3" id="KW-0808">Transferase</keyword>
<evidence type="ECO:0000313" key="7">
    <source>
        <dbReference type="Proteomes" id="UP000823631"/>
    </source>
</evidence>
<dbReference type="Proteomes" id="UP000823631">
    <property type="component" value="Unassembled WGS sequence"/>
</dbReference>
<reference evidence="6" key="1">
    <citation type="submission" date="2020-10" db="EMBL/GenBank/DDBJ databases">
        <authorList>
            <person name="Gilroy R."/>
        </authorList>
    </citation>
    <scope>NUCLEOTIDE SEQUENCE</scope>
    <source>
        <strain evidence="6">17213</strain>
    </source>
</reference>
<dbReference type="Gene3D" id="3.40.630.30">
    <property type="match status" value="1"/>
</dbReference>
<proteinExistence type="inferred from homology"/>
<feature type="domain" description="N-acetyltransferase" evidence="5">
    <location>
        <begin position="36"/>
        <end position="183"/>
    </location>
</feature>
<organism evidence="6 7">
    <name type="scientific">Candidatus Avisuccinivibrio stercorigallinarum</name>
    <dbReference type="NCBI Taxonomy" id="2840704"/>
    <lineage>
        <taxon>Bacteria</taxon>
        <taxon>Pseudomonadati</taxon>
        <taxon>Pseudomonadota</taxon>
        <taxon>Gammaproteobacteria</taxon>
        <taxon>Aeromonadales</taxon>
        <taxon>Succinivibrionaceae</taxon>
        <taxon>Succinivibrionaceae incertae sedis</taxon>
        <taxon>Candidatus Avisuccinivibrio</taxon>
    </lineage>
</organism>
<evidence type="ECO:0000256" key="4">
    <source>
        <dbReference type="ARBA" id="ARBA00023315"/>
    </source>
</evidence>
<dbReference type="PROSITE" id="PS51186">
    <property type="entry name" value="GNAT"/>
    <property type="match status" value="1"/>
</dbReference>
<dbReference type="GO" id="GO:0005840">
    <property type="term" value="C:ribosome"/>
    <property type="evidence" value="ECO:0007669"/>
    <property type="project" value="UniProtKB-KW"/>
</dbReference>
<evidence type="ECO:0000259" key="5">
    <source>
        <dbReference type="PROSITE" id="PS51186"/>
    </source>
</evidence>
<evidence type="ECO:0000313" key="6">
    <source>
        <dbReference type="EMBL" id="MBO8415991.1"/>
    </source>
</evidence>
<protein>
    <submittedName>
        <fullName evidence="6">Ribosomal protein S18-alanine N-acetyltransferase</fullName>
    </submittedName>
</protein>
<keyword evidence="4" id="KW-0012">Acyltransferase</keyword>
<keyword evidence="2" id="KW-0963">Cytoplasm</keyword>
<sequence>MCAENNTASAASASASAVSASGQPGRQHCRLKYEITEIKKPGEAQLKDLFAIELSAHLNPWSYDNIKACFTPFNHVLAIYVQGVMAGFAIVQLIAGEAELLTIGIKREKQGQGLGRALLNAVLDFCRAAQAQCMFLEVRVGNEPAKALYLSSGFEIVGVREHYYEAAGGHPAEDAYTMRLDMQ</sequence>
<accession>A0A9D9DA67</accession>
<dbReference type="NCBIfam" id="TIGR01575">
    <property type="entry name" value="rimI"/>
    <property type="match status" value="1"/>
</dbReference>
<comment type="similarity">
    <text evidence="1">Belongs to the acetyltransferase family. RimI subfamily.</text>
</comment>
<dbReference type="InterPro" id="IPR016181">
    <property type="entry name" value="Acyl_CoA_acyltransferase"/>
</dbReference>
<gene>
    <name evidence="6" type="primary">rimI</name>
    <name evidence="6" type="ORF">IAB19_06395</name>
</gene>
<comment type="caution">
    <text evidence="6">The sequence shown here is derived from an EMBL/GenBank/DDBJ whole genome shotgun (WGS) entry which is preliminary data.</text>
</comment>
<dbReference type="Pfam" id="PF00583">
    <property type="entry name" value="Acetyltransf_1"/>
    <property type="match status" value="1"/>
</dbReference>
<dbReference type="AlphaFoldDB" id="A0A9D9DA67"/>
<reference evidence="6" key="2">
    <citation type="journal article" date="2021" name="PeerJ">
        <title>Extensive microbial diversity within the chicken gut microbiome revealed by metagenomics and culture.</title>
        <authorList>
            <person name="Gilroy R."/>
            <person name="Ravi A."/>
            <person name="Getino M."/>
            <person name="Pursley I."/>
            <person name="Horton D.L."/>
            <person name="Alikhan N.F."/>
            <person name="Baker D."/>
            <person name="Gharbi K."/>
            <person name="Hall N."/>
            <person name="Watson M."/>
            <person name="Adriaenssens E.M."/>
            <person name="Foster-Nyarko E."/>
            <person name="Jarju S."/>
            <person name="Secka A."/>
            <person name="Antonio M."/>
            <person name="Oren A."/>
            <person name="Chaudhuri R.R."/>
            <person name="La Ragione R."/>
            <person name="Hildebrand F."/>
            <person name="Pallen M.J."/>
        </authorList>
    </citation>
    <scope>NUCLEOTIDE SEQUENCE</scope>
    <source>
        <strain evidence="6">17213</strain>
    </source>
</reference>
<keyword evidence="6" id="KW-0687">Ribonucleoprotein</keyword>
<evidence type="ECO:0000256" key="2">
    <source>
        <dbReference type="ARBA" id="ARBA00022490"/>
    </source>
</evidence>
<evidence type="ECO:0000256" key="1">
    <source>
        <dbReference type="ARBA" id="ARBA00005395"/>
    </source>
</evidence>
<dbReference type="InterPro" id="IPR050680">
    <property type="entry name" value="YpeA/RimI_acetyltransf"/>
</dbReference>